<dbReference type="RefSeq" id="WP_174409516.1">
    <property type="nucleotide sequence ID" value="NZ_BLVP01000007.1"/>
</dbReference>
<dbReference type="Pfam" id="PF00672">
    <property type="entry name" value="HAMP"/>
    <property type="match status" value="1"/>
</dbReference>
<evidence type="ECO:0000256" key="5">
    <source>
        <dbReference type="SAM" id="Phobius"/>
    </source>
</evidence>
<dbReference type="GO" id="GO:0016020">
    <property type="term" value="C:membrane"/>
    <property type="evidence" value="ECO:0007669"/>
    <property type="project" value="InterPro"/>
</dbReference>
<keyword evidence="5" id="KW-1133">Transmembrane helix</keyword>
<feature type="coiled-coil region" evidence="4">
    <location>
        <begin position="254"/>
        <end position="288"/>
    </location>
</feature>
<dbReference type="Gene3D" id="6.10.340.10">
    <property type="match status" value="1"/>
</dbReference>
<dbReference type="PROSITE" id="PS50111">
    <property type="entry name" value="CHEMOTAXIS_TRANSDUC_2"/>
    <property type="match status" value="1"/>
</dbReference>
<evidence type="ECO:0000256" key="1">
    <source>
        <dbReference type="ARBA" id="ARBA00023224"/>
    </source>
</evidence>
<keyword evidence="5" id="KW-0812">Transmembrane</keyword>
<dbReference type="AlphaFoldDB" id="A0A7J0BT29"/>
<evidence type="ECO:0000259" key="6">
    <source>
        <dbReference type="PROSITE" id="PS50111"/>
    </source>
</evidence>
<feature type="domain" description="HAMP" evidence="7">
    <location>
        <begin position="209"/>
        <end position="262"/>
    </location>
</feature>
<evidence type="ECO:0000259" key="7">
    <source>
        <dbReference type="PROSITE" id="PS50885"/>
    </source>
</evidence>
<dbReference type="InterPro" id="IPR003660">
    <property type="entry name" value="HAMP_dom"/>
</dbReference>
<dbReference type="EMBL" id="BLVP01000007">
    <property type="protein sequence ID" value="GFM36866.1"/>
    <property type="molecule type" value="Genomic_DNA"/>
</dbReference>
<protein>
    <recommendedName>
        <fullName evidence="10">Methyl-accepting chemotaxis protein</fullName>
    </recommendedName>
</protein>
<evidence type="ECO:0000313" key="9">
    <source>
        <dbReference type="Proteomes" id="UP000503820"/>
    </source>
</evidence>
<evidence type="ECO:0000256" key="3">
    <source>
        <dbReference type="PROSITE-ProRule" id="PRU00284"/>
    </source>
</evidence>
<keyword evidence="4" id="KW-0175">Coiled coil</keyword>
<proteinExistence type="inferred from homology"/>
<keyword evidence="9" id="KW-1185">Reference proteome</keyword>
<evidence type="ECO:0000256" key="2">
    <source>
        <dbReference type="ARBA" id="ARBA00029447"/>
    </source>
</evidence>
<dbReference type="Proteomes" id="UP000503820">
    <property type="component" value="Unassembled WGS sequence"/>
</dbReference>
<dbReference type="Gene3D" id="1.10.287.950">
    <property type="entry name" value="Methyl-accepting chemotaxis protein"/>
    <property type="match status" value="1"/>
</dbReference>
<dbReference type="CDD" id="cd11386">
    <property type="entry name" value="MCP_signal"/>
    <property type="match status" value="1"/>
</dbReference>
<dbReference type="SMART" id="SM00304">
    <property type="entry name" value="HAMP"/>
    <property type="match status" value="1"/>
</dbReference>
<dbReference type="Pfam" id="PF00015">
    <property type="entry name" value="MCPsignal"/>
    <property type="match status" value="1"/>
</dbReference>
<gene>
    <name evidence="8" type="ORF">DSM19430T_15500</name>
</gene>
<keyword evidence="5" id="KW-0472">Membrane</keyword>
<feature type="domain" description="Methyl-accepting transducer" evidence="6">
    <location>
        <begin position="309"/>
        <end position="545"/>
    </location>
</feature>
<sequence>MFHTIKGKILGLVVCCIAALLCMLAFSVTTLSTLETEFDTMKLQALDGRQATTAINRDVNYIARLTRNIMLGSNADKDIEALKKRITAIEADFAILRAGAADDAERALVAQAQRAALAFVQDGLRFAENMRTIPVAERAQQYGAYSKSATPLAEESRKYFGELTKVKEEACDRAVQTFHNDIIWVKMWTIGLSGGIIFIIITLCCLLRRAIVRPLTEITEYTQAVAGGDYERTIDVQRFRGELGITATSVASMVQSLRAGIAAIEEQGRKAEEQAHRAESAQREAEADRTRIAALLDTMNSLAAQSAAIVRELNAETSGLSEDSRQIAHGADSQRARAQETATAMEEMTATINEVARNASLAAGNMEQTRTDAENGLTLVRQVITVSGEVQTQTSGLQATLGDLSRRVEDIGAIMGVISDIADQTNLLALNAAIEAARAGDAGRGFAVVADEVRKLAEKTMTATREVGESIKGVQAGAGENVRAMHLVSEAVTRNSSLTHEAGNALEAIASLVSECATQVTSIATSAEQQSIACEDVNKATAAVSEISAHTSESVARSVRRIQNIAGLAEQLRDVTDRIEQH</sequence>
<dbReference type="PANTHER" id="PTHR32089:SF112">
    <property type="entry name" value="LYSOZYME-LIKE PROTEIN-RELATED"/>
    <property type="match status" value="1"/>
</dbReference>
<accession>A0A7J0BT29</accession>
<dbReference type="SMART" id="SM00283">
    <property type="entry name" value="MA"/>
    <property type="match status" value="1"/>
</dbReference>
<evidence type="ECO:0000313" key="8">
    <source>
        <dbReference type="EMBL" id="GFM36866.1"/>
    </source>
</evidence>
<comment type="caution">
    <text evidence="8">The sequence shown here is derived from an EMBL/GenBank/DDBJ whole genome shotgun (WGS) entry which is preliminary data.</text>
</comment>
<organism evidence="8 9">
    <name type="scientific">Desulfovibrio psychrotolerans</name>
    <dbReference type="NCBI Taxonomy" id="415242"/>
    <lineage>
        <taxon>Bacteria</taxon>
        <taxon>Pseudomonadati</taxon>
        <taxon>Thermodesulfobacteriota</taxon>
        <taxon>Desulfovibrionia</taxon>
        <taxon>Desulfovibrionales</taxon>
        <taxon>Desulfovibrionaceae</taxon>
        <taxon>Desulfovibrio</taxon>
    </lineage>
</organism>
<dbReference type="PROSITE" id="PS50885">
    <property type="entry name" value="HAMP"/>
    <property type="match status" value="1"/>
</dbReference>
<dbReference type="GO" id="GO:0007165">
    <property type="term" value="P:signal transduction"/>
    <property type="evidence" value="ECO:0007669"/>
    <property type="project" value="UniProtKB-KW"/>
</dbReference>
<dbReference type="CDD" id="cd06225">
    <property type="entry name" value="HAMP"/>
    <property type="match status" value="1"/>
</dbReference>
<keyword evidence="1 3" id="KW-0807">Transducer</keyword>
<comment type="similarity">
    <text evidence="2">Belongs to the methyl-accepting chemotaxis (MCP) protein family.</text>
</comment>
<feature type="transmembrane region" description="Helical" evidence="5">
    <location>
        <begin position="183"/>
        <end position="207"/>
    </location>
</feature>
<evidence type="ECO:0000256" key="4">
    <source>
        <dbReference type="SAM" id="Coils"/>
    </source>
</evidence>
<dbReference type="SUPFAM" id="SSF58104">
    <property type="entry name" value="Methyl-accepting chemotaxis protein (MCP) signaling domain"/>
    <property type="match status" value="1"/>
</dbReference>
<evidence type="ECO:0008006" key="10">
    <source>
        <dbReference type="Google" id="ProtNLM"/>
    </source>
</evidence>
<reference evidence="8 9" key="1">
    <citation type="submission" date="2020-05" db="EMBL/GenBank/DDBJ databases">
        <title>Draft genome sequence of Desulfovibrio psychrotolerans JS1T.</title>
        <authorList>
            <person name="Ueno A."/>
            <person name="Tamazawa S."/>
            <person name="Tamamura S."/>
            <person name="Murakami T."/>
            <person name="Kiyama T."/>
            <person name="Inomata H."/>
            <person name="Amano Y."/>
            <person name="Miyakawa K."/>
            <person name="Tamaki H."/>
            <person name="Naganuma T."/>
            <person name="Kaneko K."/>
        </authorList>
    </citation>
    <scope>NUCLEOTIDE SEQUENCE [LARGE SCALE GENOMIC DNA]</scope>
    <source>
        <strain evidence="8 9">JS1</strain>
    </source>
</reference>
<dbReference type="InterPro" id="IPR004089">
    <property type="entry name" value="MCPsignal_dom"/>
</dbReference>
<name>A0A7J0BT29_9BACT</name>
<dbReference type="PANTHER" id="PTHR32089">
    <property type="entry name" value="METHYL-ACCEPTING CHEMOTAXIS PROTEIN MCPB"/>
    <property type="match status" value="1"/>
</dbReference>